<dbReference type="EMBL" id="JAAAUY010001612">
    <property type="protein sequence ID" value="KAF9321677.1"/>
    <property type="molecule type" value="Genomic_DNA"/>
</dbReference>
<evidence type="ECO:0000256" key="1">
    <source>
        <dbReference type="SAM" id="MobiDB-lite"/>
    </source>
</evidence>
<evidence type="ECO:0000313" key="2">
    <source>
        <dbReference type="EMBL" id="KAF9321677.1"/>
    </source>
</evidence>
<comment type="caution">
    <text evidence="2">The sequence shown here is derived from an EMBL/GenBank/DDBJ whole genome shotgun (WGS) entry which is preliminary data.</text>
</comment>
<name>A0A9P5S985_9FUNG</name>
<organism evidence="2 3">
    <name type="scientific">Podila minutissima</name>
    <dbReference type="NCBI Taxonomy" id="64525"/>
    <lineage>
        <taxon>Eukaryota</taxon>
        <taxon>Fungi</taxon>
        <taxon>Fungi incertae sedis</taxon>
        <taxon>Mucoromycota</taxon>
        <taxon>Mortierellomycotina</taxon>
        <taxon>Mortierellomycetes</taxon>
        <taxon>Mortierellales</taxon>
        <taxon>Mortierellaceae</taxon>
        <taxon>Podila</taxon>
    </lineage>
</organism>
<evidence type="ECO:0000313" key="3">
    <source>
        <dbReference type="Proteomes" id="UP000696485"/>
    </source>
</evidence>
<feature type="compositionally biased region" description="Basic and acidic residues" evidence="1">
    <location>
        <begin position="137"/>
        <end position="146"/>
    </location>
</feature>
<reference evidence="2" key="1">
    <citation type="journal article" date="2020" name="Fungal Divers.">
        <title>Resolving the Mortierellaceae phylogeny through synthesis of multi-gene phylogenetics and phylogenomics.</title>
        <authorList>
            <person name="Vandepol N."/>
            <person name="Liber J."/>
            <person name="Desiro A."/>
            <person name="Na H."/>
            <person name="Kennedy M."/>
            <person name="Barry K."/>
            <person name="Grigoriev I.V."/>
            <person name="Miller A.N."/>
            <person name="O'Donnell K."/>
            <person name="Stajich J.E."/>
            <person name="Bonito G."/>
        </authorList>
    </citation>
    <scope>NUCLEOTIDE SEQUENCE</scope>
    <source>
        <strain evidence="2">NVP1</strain>
    </source>
</reference>
<proteinExistence type="predicted"/>
<feature type="compositionally biased region" description="Polar residues" evidence="1">
    <location>
        <begin position="68"/>
        <end position="88"/>
    </location>
</feature>
<protein>
    <submittedName>
        <fullName evidence="2">Uncharacterized protein</fullName>
    </submittedName>
</protein>
<accession>A0A9P5S985</accession>
<feature type="compositionally biased region" description="Low complexity" evidence="1">
    <location>
        <begin position="98"/>
        <end position="114"/>
    </location>
</feature>
<sequence>MNDVDRHPSCIHSLTHHNSFTTSSDQAGACSCEECGPYKIPIANSFSEQASILQESTSYNTTMSNNSQRSKGSNATNMFTTSPPTTYLTRRPSAPLPGTTTGNASSGSNAGATSPRMAPAGFGSPMSTMTHPHQRRSSFEYHNSER</sequence>
<gene>
    <name evidence="2" type="ORF">BG006_002585</name>
</gene>
<feature type="compositionally biased region" description="Low complexity" evidence="1">
    <location>
        <begin position="57"/>
        <end position="67"/>
    </location>
</feature>
<keyword evidence="3" id="KW-1185">Reference proteome</keyword>
<feature type="non-terminal residue" evidence="2">
    <location>
        <position position="146"/>
    </location>
</feature>
<dbReference type="AlphaFoldDB" id="A0A9P5S985"/>
<dbReference type="Proteomes" id="UP000696485">
    <property type="component" value="Unassembled WGS sequence"/>
</dbReference>
<feature type="region of interest" description="Disordered" evidence="1">
    <location>
        <begin position="57"/>
        <end position="146"/>
    </location>
</feature>